<organism evidence="2 3">
    <name type="scientific">Portunus trituberculatus</name>
    <name type="common">Swimming crab</name>
    <name type="synonym">Neptunus trituberculatus</name>
    <dbReference type="NCBI Taxonomy" id="210409"/>
    <lineage>
        <taxon>Eukaryota</taxon>
        <taxon>Metazoa</taxon>
        <taxon>Ecdysozoa</taxon>
        <taxon>Arthropoda</taxon>
        <taxon>Crustacea</taxon>
        <taxon>Multicrustacea</taxon>
        <taxon>Malacostraca</taxon>
        <taxon>Eumalacostraca</taxon>
        <taxon>Eucarida</taxon>
        <taxon>Decapoda</taxon>
        <taxon>Pleocyemata</taxon>
        <taxon>Brachyura</taxon>
        <taxon>Eubrachyura</taxon>
        <taxon>Portunoidea</taxon>
        <taxon>Portunidae</taxon>
        <taxon>Portuninae</taxon>
        <taxon>Portunus</taxon>
    </lineage>
</organism>
<reference evidence="2 3" key="1">
    <citation type="submission" date="2019-05" db="EMBL/GenBank/DDBJ databases">
        <title>Another draft genome of Portunus trituberculatus and its Hox gene families provides insights of decapod evolution.</title>
        <authorList>
            <person name="Jeong J.-H."/>
            <person name="Song I."/>
            <person name="Kim S."/>
            <person name="Choi T."/>
            <person name="Kim D."/>
            <person name="Ryu S."/>
            <person name="Kim W."/>
        </authorList>
    </citation>
    <scope>NUCLEOTIDE SEQUENCE [LARGE SCALE GENOMIC DNA]</scope>
    <source>
        <tissue evidence="2">Muscle</tissue>
    </source>
</reference>
<feature type="compositionally biased region" description="Gly residues" evidence="1">
    <location>
        <begin position="9"/>
        <end position="28"/>
    </location>
</feature>
<sequence>MYLEADNGNGSGGGGGGGGNSSGGGGVTGALPQHRPAAELKGITQLIWTQGQCFLDKDRET</sequence>
<name>A0A5B7FL21_PORTR</name>
<accession>A0A5B7FL21</accession>
<dbReference type="AlphaFoldDB" id="A0A5B7FL21"/>
<evidence type="ECO:0000313" key="3">
    <source>
        <dbReference type="Proteomes" id="UP000324222"/>
    </source>
</evidence>
<proteinExistence type="predicted"/>
<keyword evidence="3" id="KW-1185">Reference proteome</keyword>
<evidence type="ECO:0000256" key="1">
    <source>
        <dbReference type="SAM" id="MobiDB-lite"/>
    </source>
</evidence>
<evidence type="ECO:0000313" key="2">
    <source>
        <dbReference type="EMBL" id="MPC46206.1"/>
    </source>
</evidence>
<feature type="region of interest" description="Disordered" evidence="1">
    <location>
        <begin position="1"/>
        <end position="36"/>
    </location>
</feature>
<gene>
    <name evidence="2" type="ORF">E2C01_039919</name>
</gene>
<dbReference type="Proteomes" id="UP000324222">
    <property type="component" value="Unassembled WGS sequence"/>
</dbReference>
<comment type="caution">
    <text evidence="2">The sequence shown here is derived from an EMBL/GenBank/DDBJ whole genome shotgun (WGS) entry which is preliminary data.</text>
</comment>
<dbReference type="EMBL" id="VSRR010007094">
    <property type="protein sequence ID" value="MPC46206.1"/>
    <property type="molecule type" value="Genomic_DNA"/>
</dbReference>
<protein>
    <submittedName>
        <fullName evidence="2">Uncharacterized protein</fullName>
    </submittedName>
</protein>